<dbReference type="PRINTS" id="PR00727">
    <property type="entry name" value="LEADERPTASE"/>
</dbReference>
<keyword evidence="7" id="KW-1185">Reference proteome</keyword>
<dbReference type="CDD" id="cd06530">
    <property type="entry name" value="S26_SPase_I"/>
    <property type="match status" value="1"/>
</dbReference>
<dbReference type="InterPro" id="IPR019533">
    <property type="entry name" value="Peptidase_S26"/>
</dbReference>
<name>A0ABW6N1L2_9ACTN</name>
<feature type="region of interest" description="Disordered" evidence="4">
    <location>
        <begin position="1"/>
        <end position="23"/>
    </location>
</feature>
<feature type="transmembrane region" description="Helical" evidence="3">
    <location>
        <begin position="32"/>
        <end position="52"/>
    </location>
</feature>
<dbReference type="InterPro" id="IPR000223">
    <property type="entry name" value="Pept_S26A_signal_pept_1"/>
</dbReference>
<dbReference type="EMBL" id="JBIAJP010000008">
    <property type="protein sequence ID" value="MFF0007080.1"/>
    <property type="molecule type" value="Genomic_DNA"/>
</dbReference>
<reference evidence="6 7" key="1">
    <citation type="submission" date="2024-10" db="EMBL/GenBank/DDBJ databases">
        <title>The Natural Products Discovery Center: Release of the First 8490 Sequenced Strains for Exploring Actinobacteria Biosynthetic Diversity.</title>
        <authorList>
            <person name="Kalkreuter E."/>
            <person name="Kautsar S.A."/>
            <person name="Yang D."/>
            <person name="Bader C.D."/>
            <person name="Teijaro C.N."/>
            <person name="Fluegel L."/>
            <person name="Davis C.M."/>
            <person name="Simpson J.R."/>
            <person name="Lauterbach L."/>
            <person name="Steele A.D."/>
            <person name="Gui C."/>
            <person name="Meng S."/>
            <person name="Li G."/>
            <person name="Viehrig K."/>
            <person name="Ye F."/>
            <person name="Su P."/>
            <person name="Kiefer A.F."/>
            <person name="Nichols A."/>
            <person name="Cepeda A.J."/>
            <person name="Yan W."/>
            <person name="Fan B."/>
            <person name="Jiang Y."/>
            <person name="Adhikari A."/>
            <person name="Zheng C.-J."/>
            <person name="Schuster L."/>
            <person name="Cowan T.M."/>
            <person name="Smanski M.J."/>
            <person name="Chevrette M.G."/>
            <person name="De Carvalho L.P.S."/>
            <person name="Shen B."/>
        </authorList>
    </citation>
    <scope>NUCLEOTIDE SEQUENCE [LARGE SCALE GENOMIC DNA]</scope>
    <source>
        <strain evidence="6 7">NPDC005497</strain>
    </source>
</reference>
<accession>A0ABW6N1L2</accession>
<comment type="subcellular location">
    <subcellularLocation>
        <location evidence="1">Cell membrane</location>
        <topology evidence="1">Single-pass type II membrane protein</topology>
    </subcellularLocation>
    <subcellularLocation>
        <location evidence="3">Membrane</location>
        <topology evidence="3">Single-pass type II membrane protein</topology>
    </subcellularLocation>
</comment>
<dbReference type="SUPFAM" id="SSF51306">
    <property type="entry name" value="LexA/Signal peptidase"/>
    <property type="match status" value="1"/>
</dbReference>
<evidence type="ECO:0000256" key="3">
    <source>
        <dbReference type="RuleBase" id="RU362042"/>
    </source>
</evidence>
<dbReference type="PANTHER" id="PTHR43390:SF1">
    <property type="entry name" value="CHLOROPLAST PROCESSING PEPTIDASE"/>
    <property type="match status" value="1"/>
</dbReference>
<evidence type="ECO:0000256" key="1">
    <source>
        <dbReference type="ARBA" id="ARBA00004401"/>
    </source>
</evidence>
<keyword evidence="3 6" id="KW-0378">Hydrolase</keyword>
<dbReference type="PANTHER" id="PTHR43390">
    <property type="entry name" value="SIGNAL PEPTIDASE I"/>
    <property type="match status" value="1"/>
</dbReference>
<keyword evidence="3" id="KW-1133">Transmembrane helix</keyword>
<feature type="domain" description="Peptidase S26" evidence="5">
    <location>
        <begin position="37"/>
        <end position="192"/>
    </location>
</feature>
<evidence type="ECO:0000256" key="2">
    <source>
        <dbReference type="ARBA" id="ARBA00009370"/>
    </source>
</evidence>
<dbReference type="GO" id="GO:0009003">
    <property type="term" value="F:signal peptidase activity"/>
    <property type="evidence" value="ECO:0007669"/>
    <property type="project" value="UniProtKB-EC"/>
</dbReference>
<dbReference type="InterPro" id="IPR036286">
    <property type="entry name" value="LexA/Signal_pep-like_sf"/>
</dbReference>
<keyword evidence="3" id="KW-0472">Membrane</keyword>
<comment type="caution">
    <text evidence="3">Lacks conserved residue(s) required for the propagation of feature annotation.</text>
</comment>
<evidence type="ECO:0000256" key="4">
    <source>
        <dbReference type="SAM" id="MobiDB-lite"/>
    </source>
</evidence>
<dbReference type="Gene3D" id="2.10.109.10">
    <property type="entry name" value="Umud Fragment, subunit A"/>
    <property type="match status" value="1"/>
</dbReference>
<dbReference type="RefSeq" id="WP_361946506.1">
    <property type="nucleotide sequence ID" value="NZ_JBEXVS010000075.1"/>
</dbReference>
<feature type="transmembrane region" description="Helical" evidence="3">
    <location>
        <begin position="216"/>
        <end position="239"/>
    </location>
</feature>
<protein>
    <recommendedName>
        <fullName evidence="3">Signal peptidase I</fullName>
        <ecNumber evidence="3">3.4.21.89</ecNumber>
    </recommendedName>
</protein>
<proteinExistence type="inferred from homology"/>
<organism evidence="6 7">
    <name type="scientific">Streptomyces tibetensis</name>
    <dbReference type="NCBI Taxonomy" id="2382123"/>
    <lineage>
        <taxon>Bacteria</taxon>
        <taxon>Bacillati</taxon>
        <taxon>Actinomycetota</taxon>
        <taxon>Actinomycetes</taxon>
        <taxon>Kitasatosporales</taxon>
        <taxon>Streptomycetaceae</taxon>
        <taxon>Streptomyces</taxon>
    </lineage>
</organism>
<gene>
    <name evidence="6" type="primary">lepB</name>
    <name evidence="6" type="ORF">ACFYQT_27030</name>
</gene>
<sequence length="260" mass="26700">MGGESMTHTAPRSGGSGTGPVGSRTGQRLSGLAVALGLVLFLGGFAWGAVVYRPYTVPTSSMTPTIDAGDRILAQRVDGGEVRRGDVVVFKDVAWANAPMVKRVVAVGGDTVSCCQDGRLKVNGKEIDETYLPKGTPAEMSNFPTVTVPEGRLFLLGDERGSSVDSTAHLTDAASGTVARSAVDARVDTVVWPMKGMLQRPTGFEPLGALSSPGPLLTITVLVIAGAVLVLGGGAYGPIAKRAGAARARRESAAEPAGVR</sequence>
<keyword evidence="3" id="KW-0812">Transmembrane</keyword>
<dbReference type="NCBIfam" id="TIGR02227">
    <property type="entry name" value="sigpep_I_bact"/>
    <property type="match status" value="1"/>
</dbReference>
<evidence type="ECO:0000259" key="5">
    <source>
        <dbReference type="Pfam" id="PF10502"/>
    </source>
</evidence>
<evidence type="ECO:0000313" key="7">
    <source>
        <dbReference type="Proteomes" id="UP001601422"/>
    </source>
</evidence>
<dbReference type="Proteomes" id="UP001601422">
    <property type="component" value="Unassembled WGS sequence"/>
</dbReference>
<comment type="caution">
    <text evidence="6">The sequence shown here is derived from an EMBL/GenBank/DDBJ whole genome shotgun (WGS) entry which is preliminary data.</text>
</comment>
<feature type="compositionally biased region" description="Polar residues" evidence="4">
    <location>
        <begin position="1"/>
        <end position="10"/>
    </location>
</feature>
<keyword evidence="3" id="KW-0645">Protease</keyword>
<dbReference type="EC" id="3.4.21.89" evidence="3"/>
<comment type="catalytic activity">
    <reaction evidence="3">
        <text>Cleavage of hydrophobic, N-terminal signal or leader sequences from secreted and periplasmic proteins.</text>
        <dbReference type="EC" id="3.4.21.89"/>
    </reaction>
</comment>
<dbReference type="Pfam" id="PF10502">
    <property type="entry name" value="Peptidase_S26"/>
    <property type="match status" value="1"/>
</dbReference>
<comment type="similarity">
    <text evidence="2 3">Belongs to the peptidase S26 family.</text>
</comment>
<evidence type="ECO:0000313" key="6">
    <source>
        <dbReference type="EMBL" id="MFF0007080.1"/>
    </source>
</evidence>